<dbReference type="InterPro" id="IPR041698">
    <property type="entry name" value="Methyltransf_25"/>
</dbReference>
<keyword evidence="4" id="KW-1185">Reference proteome</keyword>
<dbReference type="EMBL" id="PDEM01000009">
    <property type="protein sequence ID" value="PHZ85815.1"/>
    <property type="molecule type" value="Genomic_DNA"/>
</dbReference>
<accession>A0A2G4YU08</accession>
<protein>
    <submittedName>
        <fullName evidence="3">SAM-dependent methyltransferase</fullName>
    </submittedName>
</protein>
<dbReference type="OrthoDB" id="9786503at2"/>
<dbReference type="Pfam" id="PF13649">
    <property type="entry name" value="Methyltransf_25"/>
    <property type="match status" value="1"/>
</dbReference>
<dbReference type="CDD" id="cd02440">
    <property type="entry name" value="AdoMet_MTases"/>
    <property type="match status" value="1"/>
</dbReference>
<dbReference type="PANTHER" id="PTHR43861:SF3">
    <property type="entry name" value="PUTATIVE (AFU_ORTHOLOGUE AFUA_2G14390)-RELATED"/>
    <property type="match status" value="1"/>
</dbReference>
<proteinExistence type="predicted"/>
<dbReference type="AlphaFoldDB" id="A0A2G4YU08"/>
<dbReference type="GO" id="GO:0008168">
    <property type="term" value="F:methyltransferase activity"/>
    <property type="evidence" value="ECO:0007669"/>
    <property type="project" value="UniProtKB-KW"/>
</dbReference>
<gene>
    <name evidence="3" type="ORF">CRD36_03810</name>
</gene>
<sequence>METVEFWNARFGTEAYAYGTAPNDFLQQMADQIPTGGRVLCIAEGEGRNAVYLAQQGHRVSAVDISAAGQKKAERLAREKGVVIDYHLSDLDQFDLGEGRWDAIISIFGYIGRDAVARQSVYSELQKALTPGGVLIVEAYHPEQLNYNTGGPKESDLLITLDELRGAFDKDAVLHAAACERNVIEGVHHTGPAFVTQLVYQKPM</sequence>
<evidence type="ECO:0000313" key="3">
    <source>
        <dbReference type="EMBL" id="PHZ85815.1"/>
    </source>
</evidence>
<dbReference type="Proteomes" id="UP000229730">
    <property type="component" value="Unassembled WGS sequence"/>
</dbReference>
<keyword evidence="1 3" id="KW-0808">Transferase</keyword>
<reference evidence="3 4" key="1">
    <citation type="submission" date="2017-10" db="EMBL/GenBank/DDBJ databases">
        <title>Frigbacter circumglobatus gen. nov. sp. nov., isolated from sediment cultured in situ.</title>
        <authorList>
            <person name="Zhao Z."/>
        </authorList>
    </citation>
    <scope>NUCLEOTIDE SEQUENCE [LARGE SCALE GENOMIC DNA]</scope>
    <source>
        <strain evidence="3 4">ZYL</strain>
    </source>
</reference>
<evidence type="ECO:0000313" key="4">
    <source>
        <dbReference type="Proteomes" id="UP000229730"/>
    </source>
</evidence>
<dbReference type="Gene3D" id="3.40.50.150">
    <property type="entry name" value="Vaccinia Virus protein VP39"/>
    <property type="match status" value="1"/>
</dbReference>
<organism evidence="3 4">
    <name type="scientific">Paremcibacter congregatus</name>
    <dbReference type="NCBI Taxonomy" id="2043170"/>
    <lineage>
        <taxon>Bacteria</taxon>
        <taxon>Pseudomonadati</taxon>
        <taxon>Pseudomonadota</taxon>
        <taxon>Alphaproteobacteria</taxon>
        <taxon>Emcibacterales</taxon>
        <taxon>Emcibacteraceae</taxon>
        <taxon>Paremcibacter</taxon>
    </lineage>
</organism>
<name>A0A2G4YU08_9PROT</name>
<keyword evidence="3" id="KW-0489">Methyltransferase</keyword>
<dbReference type="InterPro" id="IPR029063">
    <property type="entry name" value="SAM-dependent_MTases_sf"/>
</dbReference>
<dbReference type="InParanoid" id="A0A2G4YU08"/>
<feature type="domain" description="Methyltransferase" evidence="2">
    <location>
        <begin position="39"/>
        <end position="133"/>
    </location>
</feature>
<dbReference type="GO" id="GO:0032259">
    <property type="term" value="P:methylation"/>
    <property type="evidence" value="ECO:0007669"/>
    <property type="project" value="UniProtKB-KW"/>
</dbReference>
<evidence type="ECO:0000256" key="1">
    <source>
        <dbReference type="ARBA" id="ARBA00022679"/>
    </source>
</evidence>
<comment type="caution">
    <text evidence="3">The sequence shown here is derived from an EMBL/GenBank/DDBJ whole genome shotgun (WGS) entry which is preliminary data.</text>
</comment>
<dbReference type="RefSeq" id="WP_099471400.1">
    <property type="nucleotide sequence ID" value="NZ_CAXBMK010000004.1"/>
</dbReference>
<dbReference type="SUPFAM" id="SSF53335">
    <property type="entry name" value="S-adenosyl-L-methionine-dependent methyltransferases"/>
    <property type="match status" value="1"/>
</dbReference>
<evidence type="ECO:0000259" key="2">
    <source>
        <dbReference type="Pfam" id="PF13649"/>
    </source>
</evidence>
<dbReference type="PANTHER" id="PTHR43861">
    <property type="entry name" value="TRANS-ACONITATE 2-METHYLTRANSFERASE-RELATED"/>
    <property type="match status" value="1"/>
</dbReference>